<accession>A0A0J9E3Z0</accession>
<dbReference type="PANTHER" id="PTHR30469:SF15">
    <property type="entry name" value="HLYD FAMILY OF SECRETION PROTEINS"/>
    <property type="match status" value="1"/>
</dbReference>
<dbReference type="PATRIC" id="fig|1675527.3.peg.1606"/>
<evidence type="ECO:0000313" key="4">
    <source>
        <dbReference type="Proteomes" id="UP000037178"/>
    </source>
</evidence>
<dbReference type="Gene3D" id="2.40.30.170">
    <property type="match status" value="1"/>
</dbReference>
<dbReference type="SUPFAM" id="SSF111369">
    <property type="entry name" value="HlyD-like secretion proteins"/>
    <property type="match status" value="1"/>
</dbReference>
<dbReference type="NCBIfam" id="TIGR01730">
    <property type="entry name" value="RND_mfp"/>
    <property type="match status" value="1"/>
</dbReference>
<dbReference type="Gene3D" id="2.40.50.100">
    <property type="match status" value="1"/>
</dbReference>
<sequence>MTVVYAERGGLITTIFVEPGDTVTAGQPLLVVEDSATQLAAEEAKLTYSSAKISLAAARISQRQAKAILGRQSELNRRGVVASHHLEDAETAFLMASNSVEQAEAAVAKARLAVQVAEDRVSDLTVRAPIAGTVTRLSAHVGGAVLDRTDAIHDGVGLLTIARLDSLAIDADVAEKAIIGLETNLEGEAVLDAFPDRPFTFALLRVAPEVNAAKGTVRLRLTPIDPPPGIRPGMAVRVRIALPPPNSQSTNHQGANLQ</sequence>
<keyword evidence="4" id="KW-1185">Reference proteome</keyword>
<dbReference type="AlphaFoldDB" id="A0A0J9E3Z0"/>
<dbReference type="GO" id="GO:1990281">
    <property type="term" value="C:efflux pump complex"/>
    <property type="evidence" value="ECO:0007669"/>
    <property type="project" value="TreeGrafter"/>
</dbReference>
<protein>
    <submittedName>
        <fullName evidence="3">Efflux transporter, RND family, MFP subunit</fullName>
    </submittedName>
</protein>
<name>A0A0J9E3Z0_9RHOB</name>
<proteinExistence type="inferred from homology"/>
<evidence type="ECO:0000259" key="2">
    <source>
        <dbReference type="Pfam" id="PF25954"/>
    </source>
</evidence>
<dbReference type="GO" id="GO:0015562">
    <property type="term" value="F:efflux transmembrane transporter activity"/>
    <property type="evidence" value="ECO:0007669"/>
    <property type="project" value="TreeGrafter"/>
</dbReference>
<organism evidence="3 4">
    <name type="scientific">Candidatus Rhodobacter oscarellae</name>
    <dbReference type="NCBI Taxonomy" id="1675527"/>
    <lineage>
        <taxon>Bacteria</taxon>
        <taxon>Pseudomonadati</taxon>
        <taxon>Pseudomonadota</taxon>
        <taxon>Alphaproteobacteria</taxon>
        <taxon>Rhodobacterales</taxon>
        <taxon>Rhodobacter group</taxon>
        <taxon>Rhodobacter</taxon>
    </lineage>
</organism>
<comment type="caution">
    <text evidence="3">The sequence shown here is derived from an EMBL/GenBank/DDBJ whole genome shotgun (WGS) entry which is preliminary data.</text>
</comment>
<dbReference type="Pfam" id="PF25954">
    <property type="entry name" value="Beta-barrel_RND_2"/>
    <property type="match status" value="1"/>
</dbReference>
<dbReference type="InterPro" id="IPR006143">
    <property type="entry name" value="RND_pump_MFP"/>
</dbReference>
<evidence type="ECO:0000313" key="3">
    <source>
        <dbReference type="EMBL" id="KMW56559.1"/>
    </source>
</evidence>
<dbReference type="Gene3D" id="1.10.287.470">
    <property type="entry name" value="Helix hairpin bin"/>
    <property type="match status" value="1"/>
</dbReference>
<comment type="similarity">
    <text evidence="1">Belongs to the membrane fusion protein (MFP) (TC 8.A.1) family.</text>
</comment>
<dbReference type="STRING" id="1675527.AIOL_001513"/>
<dbReference type="InterPro" id="IPR058792">
    <property type="entry name" value="Beta-barrel_RND_2"/>
</dbReference>
<reference evidence="3 4" key="1">
    <citation type="submission" date="2015-06" db="EMBL/GenBank/DDBJ databases">
        <title>Draft genome sequence of an Alphaproteobacteria species associated to the Mediterranean sponge Oscarella lobularis.</title>
        <authorList>
            <person name="Jourda C."/>
            <person name="Santini S."/>
            <person name="Claverie J.-M."/>
        </authorList>
    </citation>
    <scope>NUCLEOTIDE SEQUENCE [LARGE SCALE GENOMIC DNA]</scope>
    <source>
        <strain evidence="3">IGS</strain>
    </source>
</reference>
<dbReference type="EMBL" id="LFTY01000002">
    <property type="protein sequence ID" value="KMW56559.1"/>
    <property type="molecule type" value="Genomic_DNA"/>
</dbReference>
<feature type="domain" description="CusB-like beta-barrel" evidence="2">
    <location>
        <begin position="169"/>
        <end position="241"/>
    </location>
</feature>
<evidence type="ECO:0000256" key="1">
    <source>
        <dbReference type="ARBA" id="ARBA00009477"/>
    </source>
</evidence>
<dbReference type="Proteomes" id="UP000037178">
    <property type="component" value="Unassembled WGS sequence"/>
</dbReference>
<gene>
    <name evidence="3" type="ORF">AIOL_001513</name>
</gene>
<dbReference type="PANTHER" id="PTHR30469">
    <property type="entry name" value="MULTIDRUG RESISTANCE PROTEIN MDTA"/>
    <property type="match status" value="1"/>
</dbReference>